<proteinExistence type="predicted"/>
<organism evidence="1 2">
    <name type="scientific">Salarchaeum japonicum</name>
    <dbReference type="NCBI Taxonomy" id="555573"/>
    <lineage>
        <taxon>Archaea</taxon>
        <taxon>Methanobacteriati</taxon>
        <taxon>Methanobacteriota</taxon>
        <taxon>Stenosarchaea group</taxon>
        <taxon>Halobacteria</taxon>
        <taxon>Halobacteriales</taxon>
        <taxon>Halobacteriaceae</taxon>
    </lineage>
</organism>
<dbReference type="InterPro" id="IPR058716">
    <property type="entry name" value="WNWW_dom-containing"/>
</dbReference>
<evidence type="ECO:0000313" key="2">
    <source>
        <dbReference type="Proteomes" id="UP001500194"/>
    </source>
</evidence>
<evidence type="ECO:0000313" key="1">
    <source>
        <dbReference type="EMBL" id="GAA0650928.1"/>
    </source>
</evidence>
<comment type="caution">
    <text evidence="1">The sequence shown here is derived from an EMBL/GenBank/DDBJ whole genome shotgun (WGS) entry which is preliminary data.</text>
</comment>
<dbReference type="GeneID" id="68574103"/>
<dbReference type="Proteomes" id="UP001500194">
    <property type="component" value="Unassembled WGS sequence"/>
</dbReference>
<dbReference type="Pfam" id="PF26484">
    <property type="entry name" value="WNWW"/>
    <property type="match status" value="1"/>
</dbReference>
<gene>
    <name evidence="1" type="ORF">GCM10009019_12280</name>
</gene>
<dbReference type="EMBL" id="BAAADU010000002">
    <property type="protein sequence ID" value="GAA0650928.1"/>
    <property type="molecule type" value="Genomic_DNA"/>
</dbReference>
<reference evidence="1 2" key="1">
    <citation type="journal article" date="2019" name="Int. J. Syst. Evol. Microbiol.">
        <title>The Global Catalogue of Microorganisms (GCM) 10K type strain sequencing project: providing services to taxonomists for standard genome sequencing and annotation.</title>
        <authorList>
            <consortium name="The Broad Institute Genomics Platform"/>
            <consortium name="The Broad Institute Genome Sequencing Center for Infectious Disease"/>
            <person name="Wu L."/>
            <person name="Ma J."/>
        </authorList>
    </citation>
    <scope>NUCLEOTIDE SEQUENCE [LARGE SCALE GENOMIC DNA]</scope>
    <source>
        <strain evidence="1 2">JCM 16327</strain>
    </source>
</reference>
<sequence>MNRDRVRGALSEFAGSDAERRAVARAAGDLADSGRYEDATGRELTAAELLEHLRDAPEELVASRWNWWMGSLDLAYGGFGEFQVRRWRE</sequence>
<keyword evidence="2" id="KW-1185">Reference proteome</keyword>
<dbReference type="RefSeq" id="WP_227261077.1">
    <property type="nucleotide sequence ID" value="NZ_BAAADU010000002.1"/>
</dbReference>
<name>A0AAV3T055_9EURY</name>
<protein>
    <submittedName>
        <fullName evidence="1">Uncharacterized protein</fullName>
    </submittedName>
</protein>
<accession>A0AAV3T055</accession>
<dbReference type="AlphaFoldDB" id="A0AAV3T055"/>